<dbReference type="FunFam" id="1.20.58.60:FF:000012">
    <property type="entry name" value="Microtubule-actin cross-linking factor 1"/>
    <property type="match status" value="1"/>
</dbReference>
<dbReference type="FunFam" id="1.20.58.60:FF:000016">
    <property type="entry name" value="Microtubule-actin cross-linking factor 1"/>
    <property type="match status" value="1"/>
</dbReference>
<dbReference type="FunFam" id="1.20.58.60:FF:000008">
    <property type="entry name" value="microtubule-actin cross-linking factor 1"/>
    <property type="match status" value="2"/>
</dbReference>
<dbReference type="InterPro" id="IPR049538">
    <property type="entry name" value="PCN-like_spectrin-like_rpt"/>
</dbReference>
<evidence type="ECO:0000256" key="2">
    <source>
        <dbReference type="ARBA" id="ARBA00004245"/>
    </source>
</evidence>
<keyword evidence="12" id="KW-0472">Membrane</keyword>
<dbReference type="GO" id="GO:0003779">
    <property type="term" value="F:actin binding"/>
    <property type="evidence" value="ECO:0007669"/>
    <property type="project" value="UniProtKB-KW"/>
</dbReference>
<dbReference type="SUPFAM" id="SSF143575">
    <property type="entry name" value="GAS2 domain-like"/>
    <property type="match status" value="1"/>
</dbReference>
<dbReference type="FunFam" id="1.10.418.10:FF:000002">
    <property type="entry name" value="Microtubule-actin cross-linking factor 1"/>
    <property type="match status" value="1"/>
</dbReference>
<dbReference type="InterPro" id="IPR001452">
    <property type="entry name" value="SH3_domain"/>
</dbReference>
<dbReference type="FunFam" id="3.30.920.20:FF:000002">
    <property type="entry name" value="dystonin isoform X1"/>
    <property type="match status" value="1"/>
</dbReference>
<feature type="coiled-coil region" evidence="17">
    <location>
        <begin position="5660"/>
        <end position="5687"/>
    </location>
</feature>
<dbReference type="PROSITE" id="PS00020">
    <property type="entry name" value="ACTININ_2"/>
    <property type="match status" value="1"/>
</dbReference>
<dbReference type="Gene3D" id="3.90.1290.10">
    <property type="entry name" value="Plakin repeat"/>
    <property type="match status" value="1"/>
</dbReference>
<evidence type="ECO:0000256" key="16">
    <source>
        <dbReference type="PROSITE-ProRule" id="PRU00192"/>
    </source>
</evidence>
<evidence type="ECO:0000256" key="4">
    <source>
        <dbReference type="ARBA" id="ARBA00022443"/>
    </source>
</evidence>
<dbReference type="GO" id="GO:0005737">
    <property type="term" value="C:cytoplasm"/>
    <property type="evidence" value="ECO:0007669"/>
    <property type="project" value="TreeGrafter"/>
</dbReference>
<dbReference type="Pfam" id="PF02187">
    <property type="entry name" value="GAS2"/>
    <property type="match status" value="1"/>
</dbReference>
<dbReference type="Pfam" id="PF21019">
    <property type="entry name" value="Spectrin_3"/>
    <property type="match status" value="1"/>
</dbReference>
<keyword evidence="10" id="KW-0677">Repeat</keyword>
<evidence type="ECO:0000256" key="14">
    <source>
        <dbReference type="ARBA" id="ARBA00023212"/>
    </source>
</evidence>
<dbReference type="InterPro" id="IPR001715">
    <property type="entry name" value="CH_dom"/>
</dbReference>
<dbReference type="OMA" id="QGHSNKN"/>
<evidence type="ECO:0000256" key="8">
    <source>
        <dbReference type="ARBA" id="ARBA00022701"/>
    </source>
</evidence>
<feature type="compositionally biased region" description="Low complexity" evidence="18">
    <location>
        <begin position="6227"/>
        <end position="6237"/>
    </location>
</feature>
<dbReference type="Gene3D" id="1.10.418.10">
    <property type="entry name" value="Calponin-like domain"/>
    <property type="match status" value="2"/>
</dbReference>
<evidence type="ECO:0000256" key="9">
    <source>
        <dbReference type="ARBA" id="ARBA00022723"/>
    </source>
</evidence>
<feature type="domain" description="GAR" evidence="22">
    <location>
        <begin position="5978"/>
        <end position="6056"/>
    </location>
</feature>
<dbReference type="PROSITE" id="PS00018">
    <property type="entry name" value="EF_HAND_1"/>
    <property type="match status" value="2"/>
</dbReference>
<dbReference type="GO" id="GO:0014704">
    <property type="term" value="C:intercalated disc"/>
    <property type="evidence" value="ECO:0007669"/>
    <property type="project" value="TreeGrafter"/>
</dbReference>
<dbReference type="InterPro" id="IPR003108">
    <property type="entry name" value="GAR_dom"/>
</dbReference>
<evidence type="ECO:0000256" key="5">
    <source>
        <dbReference type="ARBA" id="ARBA00022475"/>
    </source>
</evidence>
<evidence type="ECO:0000259" key="19">
    <source>
        <dbReference type="PROSITE" id="PS50002"/>
    </source>
</evidence>
<dbReference type="InterPro" id="IPR002017">
    <property type="entry name" value="Spectrin_repeat"/>
</dbReference>
<evidence type="ECO:0000256" key="15">
    <source>
        <dbReference type="ARBA" id="ARBA00023273"/>
    </source>
</evidence>
<feature type="compositionally biased region" description="Low complexity" evidence="18">
    <location>
        <begin position="6114"/>
        <end position="6123"/>
    </location>
</feature>
<dbReference type="Pfam" id="PF18373">
    <property type="entry name" value="Spectrin_2"/>
    <property type="match status" value="1"/>
</dbReference>
<keyword evidence="14" id="KW-0206">Cytoskeleton</keyword>
<dbReference type="InterPro" id="IPR043197">
    <property type="entry name" value="Plakin"/>
</dbReference>
<dbReference type="Gene3D" id="2.30.30.40">
    <property type="entry name" value="SH3 Domains"/>
    <property type="match status" value="1"/>
</dbReference>
<proteinExistence type="predicted"/>
<feature type="coiled-coil region" evidence="17">
    <location>
        <begin position="1308"/>
        <end position="1335"/>
    </location>
</feature>
<evidence type="ECO:0000256" key="6">
    <source>
        <dbReference type="ARBA" id="ARBA00022490"/>
    </source>
</evidence>
<feature type="compositionally biased region" description="Polar residues" evidence="18">
    <location>
        <begin position="6124"/>
        <end position="6148"/>
    </location>
</feature>
<evidence type="ECO:0000256" key="13">
    <source>
        <dbReference type="ARBA" id="ARBA00023203"/>
    </source>
</evidence>
<dbReference type="Gene3D" id="3.30.160.780">
    <property type="match status" value="1"/>
</dbReference>
<keyword evidence="11" id="KW-0106">Calcium</keyword>
<feature type="region of interest" description="Disordered" evidence="18">
    <location>
        <begin position="60"/>
        <end position="187"/>
    </location>
</feature>
<dbReference type="Gene3D" id="3.30.920.20">
    <property type="entry name" value="Gas2-like domain"/>
    <property type="match status" value="1"/>
</dbReference>
<feature type="coiled-coil region" evidence="17">
    <location>
        <begin position="3261"/>
        <end position="3295"/>
    </location>
</feature>
<dbReference type="FunFam" id="2.30.30.40:FF:000011">
    <property type="entry name" value="Microtubule-actin cross-linking factor 1"/>
    <property type="match status" value="1"/>
</dbReference>
<dbReference type="InterPro" id="IPR011992">
    <property type="entry name" value="EF-hand-dom_pair"/>
</dbReference>
<feature type="coiled-coil region" evidence="17">
    <location>
        <begin position="3775"/>
        <end position="3842"/>
    </location>
</feature>
<feature type="coiled-coil region" evidence="17">
    <location>
        <begin position="2434"/>
        <end position="2484"/>
    </location>
</feature>
<dbReference type="InterPro" id="IPR041615">
    <property type="entry name" value="Desmoplakin_SH3"/>
</dbReference>
<evidence type="ECO:0000259" key="22">
    <source>
        <dbReference type="PROSITE" id="PS51460"/>
    </source>
</evidence>
<dbReference type="Gene3D" id="1.20.58.1060">
    <property type="match status" value="1"/>
</dbReference>
<name>G3NSD1_GASAC</name>
<feature type="compositionally biased region" description="Polar residues" evidence="18">
    <location>
        <begin position="6156"/>
        <end position="6166"/>
    </location>
</feature>
<feature type="domain" description="SH3" evidence="19">
    <location>
        <begin position="1087"/>
        <end position="1144"/>
    </location>
</feature>
<feature type="coiled-coil region" evidence="17">
    <location>
        <begin position="941"/>
        <end position="968"/>
    </location>
</feature>
<dbReference type="Gene3D" id="1.20.58.60">
    <property type="match status" value="27"/>
</dbReference>
<feature type="compositionally biased region" description="Polar residues" evidence="18">
    <location>
        <begin position="6252"/>
        <end position="6266"/>
    </location>
</feature>
<dbReference type="SMART" id="SM00243">
    <property type="entry name" value="GAS2"/>
    <property type="match status" value="1"/>
</dbReference>
<organism evidence="23 24">
    <name type="scientific">Gasterosteus aculeatus aculeatus</name>
    <name type="common">three-spined stickleback</name>
    <dbReference type="NCBI Taxonomy" id="481459"/>
    <lineage>
        <taxon>Eukaryota</taxon>
        <taxon>Metazoa</taxon>
        <taxon>Chordata</taxon>
        <taxon>Craniata</taxon>
        <taxon>Vertebrata</taxon>
        <taxon>Euteleostomi</taxon>
        <taxon>Actinopterygii</taxon>
        <taxon>Neopterygii</taxon>
        <taxon>Teleostei</taxon>
        <taxon>Neoteleostei</taxon>
        <taxon>Acanthomorphata</taxon>
        <taxon>Eupercaria</taxon>
        <taxon>Perciformes</taxon>
        <taxon>Cottioidei</taxon>
        <taxon>Gasterosteales</taxon>
        <taxon>Gasterosteidae</taxon>
        <taxon>Gasterosteus</taxon>
    </lineage>
</organism>
<feature type="region of interest" description="Disordered" evidence="18">
    <location>
        <begin position="6218"/>
        <end position="6305"/>
    </location>
</feature>
<reference evidence="23" key="3">
    <citation type="submission" date="2025-09" db="UniProtKB">
        <authorList>
            <consortium name="Ensembl"/>
        </authorList>
    </citation>
    <scope>IDENTIFICATION</scope>
</reference>
<dbReference type="Gene3D" id="1.10.238.10">
    <property type="entry name" value="EF-hand"/>
    <property type="match status" value="1"/>
</dbReference>
<dbReference type="PROSITE" id="PS50002">
    <property type="entry name" value="SH3"/>
    <property type="match status" value="1"/>
</dbReference>
<keyword evidence="4 16" id="KW-0728">SH3 domain</keyword>
<dbReference type="SMART" id="SM00150">
    <property type="entry name" value="SPEC"/>
    <property type="match status" value="31"/>
</dbReference>
<dbReference type="eggNOG" id="KOG0516">
    <property type="taxonomic scope" value="Eukaryota"/>
</dbReference>
<evidence type="ECO:0000256" key="18">
    <source>
        <dbReference type="SAM" id="MobiDB-lite"/>
    </source>
</evidence>
<feature type="coiled-coil region" evidence="17">
    <location>
        <begin position="4246"/>
        <end position="4306"/>
    </location>
</feature>
<dbReference type="FunFam" id="1.20.58.60:FF:000093">
    <property type="entry name" value="dystonin isoform X1"/>
    <property type="match status" value="1"/>
</dbReference>
<dbReference type="GO" id="GO:0005509">
    <property type="term" value="F:calcium ion binding"/>
    <property type="evidence" value="ECO:0007669"/>
    <property type="project" value="InterPro"/>
</dbReference>
<dbReference type="Pfam" id="PF21020">
    <property type="entry name" value="Spectrin_4"/>
    <property type="match status" value="1"/>
</dbReference>
<dbReference type="InterPro" id="IPR036872">
    <property type="entry name" value="CH_dom_sf"/>
</dbReference>
<feature type="compositionally biased region" description="Low complexity" evidence="18">
    <location>
        <begin position="6267"/>
        <end position="6277"/>
    </location>
</feature>
<dbReference type="GO" id="GO:0042995">
    <property type="term" value="C:cell projection"/>
    <property type="evidence" value="ECO:0007669"/>
    <property type="project" value="UniProtKB-SubCell"/>
</dbReference>
<evidence type="ECO:0000313" key="23">
    <source>
        <dbReference type="Ensembl" id="ENSGACP00000008248.2"/>
    </source>
</evidence>
<dbReference type="Pfam" id="PF17902">
    <property type="entry name" value="SH3_10"/>
    <property type="match status" value="1"/>
</dbReference>
<dbReference type="GO" id="GO:0098609">
    <property type="term" value="P:cell-cell adhesion"/>
    <property type="evidence" value="ECO:0007669"/>
    <property type="project" value="TreeGrafter"/>
</dbReference>
<dbReference type="SMART" id="SM00054">
    <property type="entry name" value="EFh"/>
    <property type="match status" value="2"/>
</dbReference>
<dbReference type="SUPFAM" id="SSF47576">
    <property type="entry name" value="Calponin-homology domain, CH-domain"/>
    <property type="match status" value="1"/>
</dbReference>
<dbReference type="Pfam" id="PF13499">
    <property type="entry name" value="EF-hand_7"/>
    <property type="match status" value="1"/>
</dbReference>
<evidence type="ECO:0000313" key="24">
    <source>
        <dbReference type="Proteomes" id="UP000007635"/>
    </source>
</evidence>
<dbReference type="STRING" id="69293.ENSGACP00000008248"/>
<dbReference type="GO" id="GO:0008017">
    <property type="term" value="F:microtubule binding"/>
    <property type="evidence" value="ECO:0007669"/>
    <property type="project" value="InterPro"/>
</dbReference>
<dbReference type="Bgee" id="ENSGACG00000006193">
    <property type="expression patterns" value="Expressed in zone of skin and 11 other cell types or tissues"/>
</dbReference>
<accession>G3NSD1</accession>
<dbReference type="SUPFAM" id="SSF46966">
    <property type="entry name" value="Spectrin repeat"/>
    <property type="match status" value="26"/>
</dbReference>
<dbReference type="InterPro" id="IPR041573">
    <property type="entry name" value="Desmoplakin_Spectrin-like"/>
</dbReference>
<dbReference type="GO" id="GO:0005886">
    <property type="term" value="C:plasma membrane"/>
    <property type="evidence" value="ECO:0007669"/>
    <property type="project" value="UniProtKB-SubCell"/>
</dbReference>
<dbReference type="InterPro" id="IPR002048">
    <property type="entry name" value="EF_hand_dom"/>
</dbReference>
<feature type="domain" description="EF-hand" evidence="21">
    <location>
        <begin position="5902"/>
        <end position="5937"/>
    </location>
</feature>
<dbReference type="SMART" id="SM00033">
    <property type="entry name" value="CH"/>
    <property type="match status" value="2"/>
</dbReference>
<feature type="domain" description="Calponin-homology (CH)" evidence="20">
    <location>
        <begin position="208"/>
        <end position="344"/>
    </location>
</feature>
<evidence type="ECO:0000256" key="17">
    <source>
        <dbReference type="SAM" id="Coils"/>
    </source>
</evidence>
<dbReference type="Proteomes" id="UP000007635">
    <property type="component" value="Chromosome VI"/>
</dbReference>
<dbReference type="PROSITE" id="PS51460">
    <property type="entry name" value="GAR"/>
    <property type="match status" value="1"/>
</dbReference>
<dbReference type="Pfam" id="PF21097">
    <property type="entry name" value="SR_plectin_7"/>
    <property type="match status" value="1"/>
</dbReference>
<dbReference type="FunFam" id="1.20.58.60:FF:000010">
    <property type="entry name" value="plectin isoform X2"/>
    <property type="match status" value="1"/>
</dbReference>
<dbReference type="OrthoDB" id="10016565at2759"/>
<keyword evidence="6" id="KW-0963">Cytoplasm</keyword>
<evidence type="ECO:0000259" key="20">
    <source>
        <dbReference type="PROSITE" id="PS50021"/>
    </source>
</evidence>
<evidence type="ECO:0000256" key="7">
    <source>
        <dbReference type="ARBA" id="ARBA00022553"/>
    </source>
</evidence>
<dbReference type="FunFam" id="1.20.58.60:FF:000025">
    <property type="entry name" value="microtubule-actin cross-linking factor 1"/>
    <property type="match status" value="1"/>
</dbReference>
<dbReference type="SUPFAM" id="SSF47473">
    <property type="entry name" value="EF-hand"/>
    <property type="match status" value="1"/>
</dbReference>
<dbReference type="GO" id="GO:0005198">
    <property type="term" value="F:structural molecule activity"/>
    <property type="evidence" value="ECO:0007669"/>
    <property type="project" value="TreeGrafter"/>
</dbReference>
<keyword evidence="24" id="KW-1185">Reference proteome</keyword>
<keyword evidence="5" id="KW-1003">Cell membrane</keyword>
<dbReference type="GO" id="GO:0005882">
    <property type="term" value="C:intermediate filament"/>
    <property type="evidence" value="ECO:0007669"/>
    <property type="project" value="TreeGrafter"/>
</dbReference>
<dbReference type="GO" id="GO:0042060">
    <property type="term" value="P:wound healing"/>
    <property type="evidence" value="ECO:0007669"/>
    <property type="project" value="TreeGrafter"/>
</dbReference>
<evidence type="ECO:0000256" key="10">
    <source>
        <dbReference type="ARBA" id="ARBA00022737"/>
    </source>
</evidence>
<dbReference type="GO" id="GO:0045104">
    <property type="term" value="P:intermediate filament cytoskeleton organization"/>
    <property type="evidence" value="ECO:0007669"/>
    <property type="project" value="InterPro"/>
</dbReference>
<feature type="coiled-coil region" evidence="17">
    <location>
        <begin position="2602"/>
        <end position="2643"/>
    </location>
</feature>
<feature type="coiled-coil region" evidence="17">
    <location>
        <begin position="4899"/>
        <end position="4970"/>
    </location>
</feature>
<comment type="subcellular location">
    <subcellularLocation>
        <location evidence="1">Cell membrane</location>
    </subcellularLocation>
    <subcellularLocation>
        <location evidence="3">Cell projection</location>
    </subcellularLocation>
    <subcellularLocation>
        <location evidence="2">Cytoplasm</location>
        <location evidence="2">Cytoskeleton</location>
    </subcellularLocation>
</comment>
<dbReference type="PROSITE" id="PS50021">
    <property type="entry name" value="CH"/>
    <property type="match status" value="2"/>
</dbReference>
<feature type="coiled-coil region" evidence="17">
    <location>
        <begin position="3487"/>
        <end position="3517"/>
    </location>
</feature>
<dbReference type="Pfam" id="PF00681">
    <property type="entry name" value="Plectin"/>
    <property type="match status" value="1"/>
</dbReference>
<dbReference type="InterPro" id="IPR018247">
    <property type="entry name" value="EF_Hand_1_Ca_BS"/>
</dbReference>
<dbReference type="SMART" id="SM00250">
    <property type="entry name" value="PLEC"/>
    <property type="match status" value="4"/>
</dbReference>
<dbReference type="InterPro" id="IPR001101">
    <property type="entry name" value="Plectin_repeat"/>
</dbReference>
<feature type="compositionally biased region" description="Polar residues" evidence="18">
    <location>
        <begin position="120"/>
        <end position="150"/>
    </location>
</feature>
<evidence type="ECO:0000256" key="12">
    <source>
        <dbReference type="ARBA" id="ARBA00023136"/>
    </source>
</evidence>
<dbReference type="PROSITE" id="PS50222">
    <property type="entry name" value="EF_HAND_2"/>
    <property type="match status" value="2"/>
</dbReference>
<dbReference type="Pfam" id="PF00307">
    <property type="entry name" value="CH"/>
    <property type="match status" value="2"/>
</dbReference>
<dbReference type="FunFam" id="1.20.58.60:FF:000001">
    <property type="entry name" value="Microtubule-actin cross-linking factor 1"/>
    <property type="match status" value="4"/>
</dbReference>
<feature type="compositionally biased region" description="Basic residues" evidence="18">
    <location>
        <begin position="73"/>
        <end position="83"/>
    </location>
</feature>
<evidence type="ECO:0000256" key="3">
    <source>
        <dbReference type="ARBA" id="ARBA00004316"/>
    </source>
</evidence>
<dbReference type="InterPro" id="IPR001589">
    <property type="entry name" value="Actinin_actin-bd_CS"/>
</dbReference>
<dbReference type="InterPro" id="IPR035915">
    <property type="entry name" value="Plakin_repeat_sf"/>
</dbReference>
<feature type="domain" description="Calponin-homology (CH)" evidence="20">
    <location>
        <begin position="357"/>
        <end position="461"/>
    </location>
</feature>
<keyword evidence="7" id="KW-0597">Phosphoprotein</keyword>
<dbReference type="PROSITE" id="PS00019">
    <property type="entry name" value="ACTININ_1"/>
    <property type="match status" value="1"/>
</dbReference>
<evidence type="ECO:0000259" key="21">
    <source>
        <dbReference type="PROSITE" id="PS50222"/>
    </source>
</evidence>
<dbReference type="GO" id="GO:0030057">
    <property type="term" value="C:desmosome"/>
    <property type="evidence" value="ECO:0007669"/>
    <property type="project" value="UniProtKB-SubCell"/>
</dbReference>
<dbReference type="InParanoid" id="G3NSD1"/>
<dbReference type="InterPro" id="IPR018159">
    <property type="entry name" value="Spectrin/alpha-actinin"/>
</dbReference>
<feature type="compositionally biased region" description="Polar residues" evidence="18">
    <location>
        <begin position="6067"/>
        <end position="6077"/>
    </location>
</feature>
<keyword evidence="9" id="KW-0479">Metal-binding</keyword>
<feature type="region of interest" description="Disordered" evidence="18">
    <location>
        <begin position="6061"/>
        <end position="6080"/>
    </location>
</feature>
<feature type="region of interest" description="Disordered" evidence="18">
    <location>
        <begin position="6102"/>
        <end position="6189"/>
    </location>
</feature>
<dbReference type="Ensembl" id="ENSGACT00000008267.2">
    <property type="protein sequence ID" value="ENSGACP00000008248.2"/>
    <property type="gene ID" value="ENSGACG00000006193.2"/>
</dbReference>
<dbReference type="InterPro" id="IPR036534">
    <property type="entry name" value="GAR_dom_sf"/>
</dbReference>
<protein>
    <submittedName>
        <fullName evidence="23">Dystonin</fullName>
    </submittedName>
</protein>
<dbReference type="SUPFAM" id="SSF75399">
    <property type="entry name" value="Plakin repeat"/>
    <property type="match status" value="1"/>
</dbReference>
<reference evidence="23 24" key="1">
    <citation type="journal article" date="2021" name="G3 (Bethesda)">
        <title>Improved contiguity of the threespine stickleback genome using long-read sequencing.</title>
        <authorList>
            <person name="Nath S."/>
            <person name="Shaw D.E."/>
            <person name="White M.A."/>
        </authorList>
    </citation>
    <scope>NUCLEOTIDE SEQUENCE [LARGE SCALE GENOMIC DNA]</scope>
    <source>
        <strain evidence="23 24">Lake Benthic</strain>
    </source>
</reference>
<keyword evidence="13" id="KW-0009">Actin-binding</keyword>
<feature type="coiled-coil region" evidence="17">
    <location>
        <begin position="2972"/>
        <end position="2999"/>
    </location>
</feature>
<keyword evidence="15" id="KW-0966">Cell projection</keyword>
<dbReference type="PANTHER" id="PTHR23169:SF24">
    <property type="entry name" value="DYSTONIN"/>
    <property type="match status" value="1"/>
</dbReference>
<dbReference type="GeneTree" id="ENSGT00940000155008"/>
<feature type="domain" description="EF-hand" evidence="21">
    <location>
        <begin position="5938"/>
        <end position="5973"/>
    </location>
</feature>
<keyword evidence="17" id="KW-0175">Coiled coil</keyword>
<reference evidence="23" key="2">
    <citation type="submission" date="2025-08" db="UniProtKB">
        <authorList>
            <consortium name="Ensembl"/>
        </authorList>
    </citation>
    <scope>IDENTIFICATION</scope>
</reference>
<evidence type="ECO:0000256" key="1">
    <source>
        <dbReference type="ARBA" id="ARBA00004236"/>
    </source>
</evidence>
<dbReference type="CDD" id="cd00176">
    <property type="entry name" value="SPEC"/>
    <property type="match status" value="17"/>
</dbReference>
<dbReference type="FunFam" id="1.20.58.60:FF:000009">
    <property type="entry name" value="dystonin isoform X1"/>
    <property type="match status" value="1"/>
</dbReference>
<dbReference type="Pfam" id="PF00435">
    <property type="entry name" value="Spectrin"/>
    <property type="match status" value="18"/>
</dbReference>
<keyword evidence="8" id="KW-0493">Microtubule</keyword>
<feature type="compositionally biased region" description="Low complexity" evidence="18">
    <location>
        <begin position="6167"/>
        <end position="6180"/>
    </location>
</feature>
<sequence length="6305" mass="714410">MIAAAFLVLLRPYSIQCALLLLLLLLGTIATILFFCCWHRKLRNGKHPIKSVLSGRARSRGEYGASRPAGFRHSPRHARRITHARGTEEKPNLVEIPESEPDSSSTLRKRKVKKRVQPEFYQSVQVTPTRRPSSSSGNPSLHCSMSSSADISDEDDYSVKSGSASPAPGDTLPWNLPRHERSKRKIQGGSVLDPAERAVLRIADERDRVQKKTFTKWINQHLLKVRKHINDLYEDLRDGHNLISLLEVLSGDTLPRERDFLRTLRLVSGTEACAVEQHGDAVDDDQGPRERGRMRFHRLQNVQIALDYLKRRQVKLVNIRNDDITDGNPKLTLGLIWTIILHFQISEIHVTGESEDMTAKERLLFWSRQMTDGYVGVRCDNFTTSWRDGRLFNAIIHKYRPDLVDMSYVSTQANRSNLENAFCVAERLGVARLLDPEDVDVQSPDEKSVITYVSTLYDAFPKVPDGVDGINPNDVDIKWVEYQNMIKYLSQWIRHNVGIMSDRSFPNNPVELKALYTQYLQFKEQEIPLKENDKTKIKNLYKMLEMWIEFGRIQLPPGHHPNDVEKEWGKLIVAMLEREKSLRPEVERLEMLQQIANRVQRDCVHGEDKLALARTALQSDAKRLESGIQFQNEAEVAGHLSECENILRQQVVDIQILLDGKFPFADHLVQRVSKLRDELLALRADSSSVYSKCRTLTTEQTKMMISGITQSLNSGFSQNINPSLTPGLNPALTSGGLGTPGLTFTSSLTPCLTPGLQPASVQSYMGGGGGMDPGSLRHLKSMQIRKPLLKSSLADSNMTEEEVNMKFLQDLLSWVEEMQVQLDRSEWGSDLPSAELHLENHKSVHSAIEEFQMSLKDAKLSEIQMTIPMKITYSDKLNQLEKQYERLLSCSRERQSHLESLHDFVSQATQELIWLNEKEEEEVAFDWSDRNGNISKKRDYHADLMRELDEQEEVIKSVQNKAERLMLKNHPARLTIEAYRAAMQTQWSWILQLCSCVEQHLKENAVYFEFFRDAKESLDYLKSLQDAIQRKYSCDRSSSLHRLEDLLQESMDEKEQLLQYRSTVAGLVGSAKNIVQLRPRNPESPVRSSIPVKAICDYRQIEITIYKEDECVLASNSHRAKWKVINPAGNEAMVPSVCFTVPPPNKEAVDMATRIEQLYQNVLALWHHSHINMKSVVSWHHLVADIHAIRNWNVASIKTMLQGEHQQVLSNLQSHFEEFLEASEESEVFTVADCGQLERDVAACKEYYEELLRSAEREEQEESVYNHYISEMRNFRMHLEAYEEHLIRQLRTPLERDDLEQSLHRITEHEKTAELNKLKEDLDVMKEKCELFLQQAAGSPSVPKLSSELSVLIQSMSQVHSMSSIYMDKLKTVSLVVRHSQSAEALVKAYESKLYEEDAMNSEVRSIETVISTLKQWRTEIDERQEVFHDLEDGLHRARVVGDRMFRAHNERDFDLDWHKEKADQLSERWQNIHSQIDGRLKDLDGISNSLKHYRESYSSLDQWVREMEAAQIKAQENKPDDSKALSELLNQQKVLVGEIEKKQSRIDECQKYSEQYSSAIKDYELQLMTFRAMVDSQHKSPLKKRRMQSSSDAIQQEFMDLRTRYTALVTLMTQYVKFASETLRRTEDEEVRFPSVHNTFFFLPTFKVSSEKSFAGAGGSQLHVLADVKGGRQLCLESALSQRLLEACELESYRGGLLSTSEIADVILSRMVVVEDVHSPIAGLWDVTRRSRLSVFQGFQQGLTDRATASRLLEAQACTAGICDPSSGEKVTLSEALERGLLDESLSQQLQQFERAFNGIVHPETSKAVGAAGCEDPVIKMIEVKEVPDGLNARYTGEALTLESAFRCGLISASVYSEIIQRQKTIQVKLNPSAAEDVSLLEPVQEVNRLLLQCLSKDKSLTSGRGVNTLRSFSDGVRDQETMSEEVMSIIEGLKVDAAIQCDLMRSGSTLVVLENQEQLVGLVFPRGEILSVSTSSQCDQQITSDEFTSTVFSNRQKIAAFYIPENSEVVDINCAVRNGFIDTHTAEILKSVEIPDVFPEVDHLNEKFSSWLMYKKLRLDGCHHAADCLEVDCIPTPAEATQLFISYLTLNSYIDPESRQRVLILDRQLSEMVKIFLEDLVMFENKNATSLTLNVGALSERLDLEAPLHISEETEELMEHRQQTCMHQFLTNCAFIIQSLESQFTRLAGVLTADQKKAQNLLNSTDEDIPTQIHQDLSSTYLDLETDFTAVSQMFGERSCSLIQAMETGKVSAHYKLQKLKPGHFRLFLQDSESNLLKEARLKLEDVTFDIQCFISEHAQFLSPAQSSYLLKFLSTTQRAFRNHTERLVTQRSALDSLLDTKERESQEKKLEEVCDNLTLTENHLIGHQQQAGNAECVTDLQQYQQEHQALQKDVSTNASALNDVIAGTKRFLEENRSKLTPDQIAVIEGKLEEAKGKVRVINQRAEESRKDLEKVVTTAIKQESEKVRAAAVERLEESKNKIEGLLDWISNIGNENKSGLDQTDHISKENGNLPEETSAARLIGADDDANGNALRAIENDFGRETSGKNDASLQLDKQYDRVKARHQEILSQQQDLIMATQSAQALLDQQANVLSPEEKEKLQKNIQELKGRYEASLTQAEQQMKRVQCVQEELKKFQSDCEEFVGWLDQADVQIEQLGAAASSLNVFTDKLQRQKSFSEDVISHKGDLRFITMSGQKVLDVVNACGSADSATSNALLDVDTSAAGSAVKDRLDSAASRYKTLHSQCNQLGNNLKDVVDKYQKYDNSSAGLLKWLNSSEEEARSQQSEAIAADPKTLQKQLEETKALQGQMTGHQTAIDTLRKAAESLLTSEGDLLSNSDDIQETVDDIVERYENLSKSVSDRNEKLQITLTRSMSVQDGLDEMMGWMEGVEASVKDREQIPLDSASIGDILSKEVALEQDIASRQSSITAMKAKVEKFVETADPSAAALLQTRMDALSQRFSDSCNTHKEKVSQLEQLKEKVEQFEKVTDKVQQFVMKRSQDLDETDGPGKTFNELSQLIQSTKAEMAEHAGDLEKLQTLTEELSEISPDVNKAQIQNKMEKLSSIFSTFTDTVNAKTEEVSSCQDQLGDFRSSAGALTKWLEQTNEKVPAVQPSSSVKTLEKDLQIVTVSQEINKMFWTSKDAAVQDLNSKGLELSGLMTLLTSPAKTKTPNKSGNLLEYLLVSSELMVIQQNMSFVTEGYASLGEKLKGRAVELRSSVQEVKDAQEETNNMLTWLRDMKKTAASWNSAATEKDSVKTQLEQQRAFEDEMKQKQDQLQKLRETLLNLIETHPNSPEAAKWKQMLSEIDAAWEDVSGSVEERKQHLEQSNKNLDIFQTTELQLVQWLSEKELMMSVLGPLSIDPNMLKMQKQQVQILQNEFKSRKPQYEQFEEAAAAILSSSANQDPSSGKLVREGLTAVTQKWQGLTGQLDQRDSHIDRAAVKTGQFQELLRSVGQTATQLETELANHQGHSTQPEAVKKQLEGVHDISAQLREERKRLKEAEAINAELTAMVTEDYLKADLARQLESVSKPFKQLEEKAEKRIELLNSTFASSQQFIQTSKDLQSWLGEKLQDQCKPQPISAKVEVLQQTLEEHSKLQKALSEHEDAYNTITGEGEMLLQNTDGAEKLALQGQLTTLSSNWEEVKKSSVEQADKLQAALQKSLKYQEHAEKLSSWIQEIEASEGRVKLTVDPVAVESLISQVKTLQKDVDKHRGMAEQLNADADSLLEVANADTDAIKLEKASIGKRVDNVVEGLQTKRESLEKISHTVKEFNDAYKEATGQLEGAKKQMDSYESQGVQAHSNKNFTNMKAQHKSLEGVQNQVEHLKTLAKDLVIQVPDADGVTDLLLQADCIEKDYTTLNKKLEDTCQVLEGKLQGIGQFQNQIREMFTRFTDLDDELDGMAPVDLDLATLKEQQDSIQNFVVKLQEVMANTANAGDSCKKMLQTETSPDLLGLKRDLDALSKQCGKLLDRAKGRELQVQSTLTKLEELYTKVHQAEEKLCSAVGKEASQEAVGMETDIINQQLEAFKAFQKEDIEPLQTQLQDISSLGQSLIQNAAKGTSIKKLEHDLEEVNTKWNTLNKKIAERSAQLHEALLHCGRFQDALESLLSWLTDTEELMANQKPPSAEFKVVKAQIQEQKLLQRLLDDRKPTVELIKKEGERVAELAESVDRDKVAKEIECLGQRWDTLLKKAENRSQLEVILAVSQQFHETLEPLSEWLAATEKHLANSEPIGTETSKLEDQISRHKALEEEIMNHSKDLLQAVSFGQMLKTVSSGEEKESVQSKLDSAQAGYIELQERCRRRAEMLRQALANAQVFGEDEVALMNWLNEVHSRLGEVSVEDYKIEVLEKQLAEQWELQSDVVLRKKNVDQAVSNGMELLKQTTGDEVVVIQGKLDGIKAKYAEINSLSDSVLKTLERVLGLSTKLNQTHEDLSSWLEKVEDEISAFADQQPAGEQLIHAQSRQKALLKESKDQKPVMDKLNELSSSLLDLIPWHTRVGLEKLVAEDNERYAAARDTCTQQVEQINADILRSQQFEQASDAELSWLTEAEGKLLSMGEIRLEQDQTAAQLQAQKIFSMDIMRHKDAVDHIAKTGKAIMNSKNPGEKEILETLLEKYSTVSQLNSERCLQLERAQSLASQFWETYEEMWPWIQETLSAFSQLPPPSIEYETLKLQQEELRQMRELIAEHKPHIDKMNKTGPQLLELSPVEGLPIREKYTATDRLYTKLKADVKQRAATLDDSISKSTQFHDKIDPMLESLERIAERLRQPPSISVEVEKIREQITENKAVSVDLEKLQPSYETLRQRGEEMIARSEGSDKDMSAKVVQDKLDQMVFLWNDIQALLEEREAKLLDVMDMADKYWCDHCALIVTIKDSQDLLRELEEPGVDPSVVKQQQEFVEGFKEEIDGLQEELDVVQNQGAELMTACGEPDKPVIKKSLDEVNSAWENLNKAWKERVERLEEAMQAAVQFQDGLQGMFDWVDILESKLDSMSPVGTDLETVKQQISELKDFKGEAYQLQIEMERLNHQAGLLLKQVTEEADRCAIQEPMSELKMLWESLDEKIISRQHKLEGGLLALGQFQHALDELLAWMSHTEELLNDQRKAGGDPKAVEIELAKHHVLQNDVSAHKATVETVNKAGNDLVESSAGEEASGLQSKLENLNQRWKAIQEKTGQRKQQLQSALLQAQGFHGEIEDMQQWLKDTERQLLASKAVGGLPDTAREQLNAHLELCSTFEVKEELYQELMNKGHQMLAITPEGPDSNTEQDLANLKDKWEAVQGKSAERTVKLEEALALATDFHNSLQDFINWLTTAEQTLHMVSPASLILDTIMFQIDEHKMFVTEVNSYRDHIIELDKTGTHLKYFSQKQDVVLIKNLLLSVQGRWEKLVQRSVERGRLLDDARKRAKQFHESWNKLMEWLDESEKTLDSEVEIANDPDKIKTQLALHKEFQKAVGSKHSVYDTTTRTGRALKDKTSLQDDNQKLDDMLSELRDKWDTVCGKSVERQNKLEEALLFSGQFTDALQALIDWLYRVEPQLAEDQPVHGDIDLVLNLIDNHKVFQKELGKRTVTVQALKRSAKELIESSHDDSSWVKAQMQELSTRWDTVCNLSVSKQARLEQALCQAEEFHSTVHILLEWLAEAEQSLRFHGSLPDDEEAVETLIEQHKEFMKKLEEKRVALNKATSMGEAILIICHPDSITTIKHWNTIIKARLEEVQAWARQHQQRLASALTELLATQDLLENLLTWLQWAESNLDDKDKEQLPQELEEIKSLIEEHQAFMEEMTRKQPDVDKITKTHKRKAALEPPVQSHIPVLDKGKPGRKRSPTQTMYASATQAPIETKNPRVNLLVTKWQHVWLLALDRRRKLNDAMDRLEEVKEFANFDFDVWRKRYMRWMNHKKSRVMDFFRRIDKDQDGKVTRQEFIEGILSSKFPTSRLEMSAVADRFDRDGDGYIDYYEFVAALHPNKDAYKPLTDADKIEDEVTRQVAKCKCTKRFQVEQIGANKYRFYLGNQFGDSQQLRLVRILRSTVMVRVGGGWMALDEFLVKNDPCRVHHHGSKMLRSESNSSITQSPIAKGRTNVELREKFILPEGTTQVMASFRYRGRRSRPSSRGASPNRSTSSQSCAVPSAPAVTSTPKTPQHITRNYDKPWLTNSKPSTPLKSSDSFGSQGSSSEGTPVQGSKLRLPGYLSGKGFQTAEEGTLISAAVLKARTQTIESRKNPSRPGSKAGSRGSSRRGSDASDFDISDIQSVCSDVSETVGDSTRATSRSASRQHGGKPSKIPTPQRRTTPTSKLAKGLKR</sequence>
<dbReference type="GO" id="GO:0043588">
    <property type="term" value="P:skin development"/>
    <property type="evidence" value="ECO:0007669"/>
    <property type="project" value="TreeGrafter"/>
</dbReference>
<dbReference type="PANTHER" id="PTHR23169">
    <property type="entry name" value="ENVOPLAKIN"/>
    <property type="match status" value="1"/>
</dbReference>
<dbReference type="GO" id="GO:0005874">
    <property type="term" value="C:microtubule"/>
    <property type="evidence" value="ECO:0007669"/>
    <property type="project" value="UniProtKB-KW"/>
</dbReference>
<evidence type="ECO:0000256" key="11">
    <source>
        <dbReference type="ARBA" id="ARBA00022837"/>
    </source>
</evidence>
<dbReference type="eggNOG" id="KOG0517">
    <property type="taxonomic scope" value="Eukaryota"/>
</dbReference>
<dbReference type="CDD" id="cd00051">
    <property type="entry name" value="EFh"/>
    <property type="match status" value="1"/>
</dbReference>